<evidence type="ECO:0000313" key="10">
    <source>
        <dbReference type="Proteomes" id="UP001151287"/>
    </source>
</evidence>
<keyword evidence="2" id="KW-0547">Nucleotide-binding</keyword>
<evidence type="ECO:0000313" key="9">
    <source>
        <dbReference type="EMBL" id="KAJ1687715.1"/>
    </source>
</evidence>
<dbReference type="Gene3D" id="3.40.50.300">
    <property type="entry name" value="P-loop containing nucleotide triphosphate hydrolases"/>
    <property type="match status" value="1"/>
</dbReference>
<dbReference type="CDD" id="cd02022">
    <property type="entry name" value="DPCK"/>
    <property type="match status" value="1"/>
</dbReference>
<comment type="caution">
    <text evidence="9">The sequence shown here is derived from an EMBL/GenBank/DDBJ whole genome shotgun (WGS) entry which is preliminary data.</text>
</comment>
<dbReference type="EMBL" id="JAMQYH010000005">
    <property type="protein sequence ID" value="KAJ1687715.1"/>
    <property type="molecule type" value="Genomic_DNA"/>
</dbReference>
<dbReference type="PANTHER" id="PTHR10695">
    <property type="entry name" value="DEPHOSPHO-COA KINASE-RELATED"/>
    <property type="match status" value="1"/>
</dbReference>
<gene>
    <name evidence="9" type="ORF">LUZ63_019105</name>
</gene>
<evidence type="ECO:0000256" key="8">
    <source>
        <dbReference type="ARBA" id="ARBA00076292"/>
    </source>
</evidence>
<evidence type="ECO:0000256" key="4">
    <source>
        <dbReference type="ARBA" id="ARBA00055723"/>
    </source>
</evidence>
<dbReference type="PROSITE" id="PS51219">
    <property type="entry name" value="DPCK"/>
    <property type="match status" value="1"/>
</dbReference>
<evidence type="ECO:0000256" key="5">
    <source>
        <dbReference type="ARBA" id="ARBA00060696"/>
    </source>
</evidence>
<comment type="function">
    <text evidence="4">Catalyzes the phosphorylation of the 3'-hydroxyl group of dephosphocoenzyme A to form coenzyme A.</text>
</comment>
<reference evidence="9" key="1">
    <citation type="journal article" date="2022" name="Cell">
        <title>Repeat-based holocentromeres influence genome architecture and karyotype evolution.</title>
        <authorList>
            <person name="Hofstatter P.G."/>
            <person name="Thangavel G."/>
            <person name="Lux T."/>
            <person name="Neumann P."/>
            <person name="Vondrak T."/>
            <person name="Novak P."/>
            <person name="Zhang M."/>
            <person name="Costa L."/>
            <person name="Castellani M."/>
            <person name="Scott A."/>
            <person name="Toegelov H."/>
            <person name="Fuchs J."/>
            <person name="Mata-Sucre Y."/>
            <person name="Dias Y."/>
            <person name="Vanzela A.L.L."/>
            <person name="Huettel B."/>
            <person name="Almeida C.C.S."/>
            <person name="Simkova H."/>
            <person name="Souza G."/>
            <person name="Pedrosa-Harand A."/>
            <person name="Macas J."/>
            <person name="Mayer K.F.X."/>
            <person name="Houben A."/>
            <person name="Marques A."/>
        </authorList>
    </citation>
    <scope>NUCLEOTIDE SEQUENCE</scope>
    <source>
        <strain evidence="9">RhyBre1mFocal</strain>
    </source>
</reference>
<dbReference type="GO" id="GO:0004140">
    <property type="term" value="F:dephospho-CoA kinase activity"/>
    <property type="evidence" value="ECO:0007669"/>
    <property type="project" value="UniProtKB-EC"/>
</dbReference>
<comment type="similarity">
    <text evidence="1">Belongs to the CoaE family.</text>
</comment>
<keyword evidence="3" id="KW-0067">ATP-binding</keyword>
<dbReference type="InterPro" id="IPR027417">
    <property type="entry name" value="P-loop_NTPase"/>
</dbReference>
<dbReference type="OrthoDB" id="247245at2759"/>
<dbReference type="InterPro" id="IPR001977">
    <property type="entry name" value="Depp_CoAkinase"/>
</dbReference>
<dbReference type="GO" id="GO:0015937">
    <property type="term" value="P:coenzyme A biosynthetic process"/>
    <property type="evidence" value="ECO:0007669"/>
    <property type="project" value="InterPro"/>
</dbReference>
<dbReference type="AlphaFoldDB" id="A0A9Q0C5K9"/>
<evidence type="ECO:0000256" key="3">
    <source>
        <dbReference type="ARBA" id="ARBA00022840"/>
    </source>
</evidence>
<evidence type="ECO:0000256" key="7">
    <source>
        <dbReference type="ARBA" id="ARBA00069592"/>
    </source>
</evidence>
<proteinExistence type="inferred from homology"/>
<dbReference type="NCBIfam" id="TIGR00152">
    <property type="entry name" value="dephospho-CoA kinase"/>
    <property type="match status" value="1"/>
</dbReference>
<comment type="pathway">
    <text evidence="5">Cofactor biosynthesis; coenzyme A biosynthesis; CoA from (R)-pantothenate: step 5/5.</text>
</comment>
<dbReference type="Pfam" id="PF01121">
    <property type="entry name" value="CoaE"/>
    <property type="match status" value="1"/>
</dbReference>
<dbReference type="HAMAP" id="MF_00376">
    <property type="entry name" value="Dephospho_CoA_kinase"/>
    <property type="match status" value="1"/>
</dbReference>
<protein>
    <recommendedName>
        <fullName evidence="7">Dephospho-CoA kinase</fullName>
        <ecNumber evidence="6">2.7.1.24</ecNumber>
    </recommendedName>
    <alternativeName>
        <fullName evidence="8">Dephosphocoenzyme A kinase</fullName>
    </alternativeName>
</protein>
<evidence type="ECO:0000256" key="1">
    <source>
        <dbReference type="ARBA" id="ARBA00009018"/>
    </source>
</evidence>
<accession>A0A9Q0C5K9</accession>
<evidence type="ECO:0000256" key="6">
    <source>
        <dbReference type="ARBA" id="ARBA00066359"/>
    </source>
</evidence>
<dbReference type="SUPFAM" id="SSF52540">
    <property type="entry name" value="P-loop containing nucleoside triphosphate hydrolases"/>
    <property type="match status" value="1"/>
</dbReference>
<organism evidence="9 10">
    <name type="scientific">Rhynchospora breviuscula</name>
    <dbReference type="NCBI Taxonomy" id="2022672"/>
    <lineage>
        <taxon>Eukaryota</taxon>
        <taxon>Viridiplantae</taxon>
        <taxon>Streptophyta</taxon>
        <taxon>Embryophyta</taxon>
        <taxon>Tracheophyta</taxon>
        <taxon>Spermatophyta</taxon>
        <taxon>Magnoliopsida</taxon>
        <taxon>Liliopsida</taxon>
        <taxon>Poales</taxon>
        <taxon>Cyperaceae</taxon>
        <taxon>Cyperoideae</taxon>
        <taxon>Rhynchosporeae</taxon>
        <taxon>Rhynchospora</taxon>
    </lineage>
</organism>
<name>A0A9Q0C5K9_9POAL</name>
<dbReference type="GO" id="GO:0005524">
    <property type="term" value="F:ATP binding"/>
    <property type="evidence" value="ECO:0007669"/>
    <property type="project" value="UniProtKB-KW"/>
</dbReference>
<dbReference type="GO" id="GO:0005737">
    <property type="term" value="C:cytoplasm"/>
    <property type="evidence" value="ECO:0007669"/>
    <property type="project" value="UniProtKB-ARBA"/>
</dbReference>
<dbReference type="EC" id="2.7.1.24" evidence="6"/>
<evidence type="ECO:0000256" key="2">
    <source>
        <dbReference type="ARBA" id="ARBA00022741"/>
    </source>
</evidence>
<keyword evidence="10" id="KW-1185">Reference proteome</keyword>
<sequence length="230" mass="25643">MRIVGLTGGISSGKSTVSNLFKSRGIPVVDADIVARNVVRKGTGGWKKIKKEFGDAILLESGEIDRARLGQIVFSDPEKRQLLNRLLAPHISTGILWEVIKLWLKGCKVIILDIPLLFETKMNLWTHPVIVVWVDPETQIQRLMARDGISEEQARNRIEAQMALDLKREKADLVIDNSGSLEETKVKFDQVLSRVNSPLSLKERTFSRDGVLSILLSVVVGIVVIKKNVS</sequence>
<dbReference type="PANTHER" id="PTHR10695:SF46">
    <property type="entry name" value="BIFUNCTIONAL COENZYME A SYNTHASE-RELATED"/>
    <property type="match status" value="1"/>
</dbReference>
<dbReference type="Proteomes" id="UP001151287">
    <property type="component" value="Unassembled WGS sequence"/>
</dbReference>
<dbReference type="FunFam" id="3.40.50.300:FF:000485">
    <property type="entry name" value="Dephospho-CoA kinase CAB5"/>
    <property type="match status" value="1"/>
</dbReference>